<dbReference type="GO" id="GO:0005886">
    <property type="term" value="C:plasma membrane"/>
    <property type="evidence" value="ECO:0007669"/>
    <property type="project" value="UniProtKB-SubCell"/>
</dbReference>
<dbReference type="InterPro" id="IPR036259">
    <property type="entry name" value="MFS_trans_sf"/>
</dbReference>
<name>A0A1H3T5L3_9PSEU</name>
<feature type="transmembrane region" description="Helical" evidence="7">
    <location>
        <begin position="368"/>
        <end position="392"/>
    </location>
</feature>
<keyword evidence="4 7" id="KW-1133">Transmembrane helix</keyword>
<feature type="transmembrane region" description="Helical" evidence="7">
    <location>
        <begin position="279"/>
        <end position="299"/>
    </location>
</feature>
<protein>
    <submittedName>
        <fullName evidence="9">Major Facilitator Superfamily protein</fullName>
    </submittedName>
</protein>
<dbReference type="Gene3D" id="1.20.1250.20">
    <property type="entry name" value="MFS general substrate transporter like domains"/>
    <property type="match status" value="1"/>
</dbReference>
<feature type="transmembrane region" description="Helical" evidence="7">
    <location>
        <begin position="42"/>
        <end position="62"/>
    </location>
</feature>
<evidence type="ECO:0000259" key="8">
    <source>
        <dbReference type="PROSITE" id="PS50850"/>
    </source>
</evidence>
<feature type="transmembrane region" description="Helical" evidence="7">
    <location>
        <begin position="305"/>
        <end position="327"/>
    </location>
</feature>
<dbReference type="OrthoDB" id="9793136at2"/>
<dbReference type="CDD" id="cd06173">
    <property type="entry name" value="MFS_MefA_like"/>
    <property type="match status" value="1"/>
</dbReference>
<evidence type="ECO:0000313" key="10">
    <source>
        <dbReference type="Proteomes" id="UP000199529"/>
    </source>
</evidence>
<organism evidence="9 10">
    <name type="scientific">Saccharopolyspora shandongensis</name>
    <dbReference type="NCBI Taxonomy" id="418495"/>
    <lineage>
        <taxon>Bacteria</taxon>
        <taxon>Bacillati</taxon>
        <taxon>Actinomycetota</taxon>
        <taxon>Actinomycetes</taxon>
        <taxon>Pseudonocardiales</taxon>
        <taxon>Pseudonocardiaceae</taxon>
        <taxon>Saccharopolyspora</taxon>
    </lineage>
</organism>
<keyword evidence="5 7" id="KW-0472">Membrane</keyword>
<proteinExistence type="predicted"/>
<feature type="domain" description="Major facilitator superfamily (MFS) profile" evidence="8">
    <location>
        <begin position="215"/>
        <end position="417"/>
    </location>
</feature>
<evidence type="ECO:0000256" key="6">
    <source>
        <dbReference type="SAM" id="MobiDB-lite"/>
    </source>
</evidence>
<dbReference type="GO" id="GO:0022857">
    <property type="term" value="F:transmembrane transporter activity"/>
    <property type="evidence" value="ECO:0007669"/>
    <property type="project" value="InterPro"/>
</dbReference>
<evidence type="ECO:0000256" key="5">
    <source>
        <dbReference type="ARBA" id="ARBA00023136"/>
    </source>
</evidence>
<comment type="subcellular location">
    <subcellularLocation>
        <location evidence="1">Cell membrane</location>
        <topology evidence="1">Multi-pass membrane protein</topology>
    </subcellularLocation>
</comment>
<dbReference type="SUPFAM" id="SSF103473">
    <property type="entry name" value="MFS general substrate transporter"/>
    <property type="match status" value="1"/>
</dbReference>
<evidence type="ECO:0000256" key="4">
    <source>
        <dbReference type="ARBA" id="ARBA00022989"/>
    </source>
</evidence>
<evidence type="ECO:0000313" key="9">
    <source>
        <dbReference type="EMBL" id="SDZ45168.1"/>
    </source>
</evidence>
<gene>
    <name evidence="9" type="ORF">SAMN05216215_107520</name>
</gene>
<sequence>MRHPLAGLITATAISSVGTGMTMLAIPWFVLESTGRGVDTGLVVMAEVVGLLLGSAFGGPWIDRLRPRRAAVLFDLAAAVVVLGIPVLHHYDALPLWLLGALGLLLGLSRAPGDAARQVLIPDIALRTGIAVERVSGAYDAPNQGARALGAPIAGAVIAMLGAPAALVVDAASFVLAAVITGLTLDEAAIDTAGGGGYLRQLGEGFRFLRNDRTLFAILCMVAVTNGLNSGFFSVLVPVYGQVVLHSSLGVGLISGASGAAMVLSTVLFAWIGLRWRRWPVLVVCYLLVLGPRSGIFLLQPDLAVLVAVSGVIMLAFGPLNPIIGAVKAERTPPQYRARVFGAISAAALLGMPAGTLAAGLLSDHIGLMPSIAVFTAASATMSLCPLLFSAWRAVDERTSRPGRGPGKSFEDGQLRT</sequence>
<feature type="region of interest" description="Disordered" evidence="6">
    <location>
        <begin position="398"/>
        <end position="417"/>
    </location>
</feature>
<dbReference type="PANTHER" id="PTHR23513:SF6">
    <property type="entry name" value="MAJOR FACILITATOR SUPERFAMILY ASSOCIATED DOMAIN-CONTAINING PROTEIN"/>
    <property type="match status" value="1"/>
</dbReference>
<dbReference type="AlphaFoldDB" id="A0A1H3T5L3"/>
<evidence type="ECO:0000256" key="7">
    <source>
        <dbReference type="SAM" id="Phobius"/>
    </source>
</evidence>
<dbReference type="InterPro" id="IPR020846">
    <property type="entry name" value="MFS_dom"/>
</dbReference>
<dbReference type="InterPro" id="IPR011701">
    <property type="entry name" value="MFS"/>
</dbReference>
<evidence type="ECO:0000256" key="3">
    <source>
        <dbReference type="ARBA" id="ARBA00022692"/>
    </source>
</evidence>
<dbReference type="STRING" id="418495.SAMN05216215_107520"/>
<feature type="transmembrane region" description="Helical" evidence="7">
    <location>
        <begin position="339"/>
        <end position="362"/>
    </location>
</feature>
<evidence type="ECO:0000256" key="1">
    <source>
        <dbReference type="ARBA" id="ARBA00004651"/>
    </source>
</evidence>
<feature type="transmembrane region" description="Helical" evidence="7">
    <location>
        <begin position="249"/>
        <end position="272"/>
    </location>
</feature>
<dbReference type="PANTHER" id="PTHR23513">
    <property type="entry name" value="INTEGRAL MEMBRANE EFFLUX PROTEIN-RELATED"/>
    <property type="match status" value="1"/>
</dbReference>
<feature type="transmembrane region" description="Helical" evidence="7">
    <location>
        <begin position="215"/>
        <end position="237"/>
    </location>
</feature>
<dbReference type="PROSITE" id="PS50850">
    <property type="entry name" value="MFS"/>
    <property type="match status" value="1"/>
</dbReference>
<dbReference type="Pfam" id="PF07690">
    <property type="entry name" value="MFS_1"/>
    <property type="match status" value="1"/>
</dbReference>
<feature type="transmembrane region" description="Helical" evidence="7">
    <location>
        <begin position="7"/>
        <end position="30"/>
    </location>
</feature>
<dbReference type="RefSeq" id="WP_093277545.1">
    <property type="nucleotide sequence ID" value="NZ_FNOK01000075.1"/>
</dbReference>
<keyword evidence="3 7" id="KW-0812">Transmembrane</keyword>
<reference evidence="10" key="1">
    <citation type="submission" date="2016-10" db="EMBL/GenBank/DDBJ databases">
        <authorList>
            <person name="Varghese N."/>
            <person name="Submissions S."/>
        </authorList>
    </citation>
    <scope>NUCLEOTIDE SEQUENCE [LARGE SCALE GENOMIC DNA]</scope>
    <source>
        <strain evidence="10">CGMCC 4.3530</strain>
    </source>
</reference>
<dbReference type="Proteomes" id="UP000199529">
    <property type="component" value="Unassembled WGS sequence"/>
</dbReference>
<keyword evidence="2" id="KW-1003">Cell membrane</keyword>
<keyword evidence="10" id="KW-1185">Reference proteome</keyword>
<dbReference type="EMBL" id="FNOK01000075">
    <property type="protein sequence ID" value="SDZ45168.1"/>
    <property type="molecule type" value="Genomic_DNA"/>
</dbReference>
<accession>A0A1H3T5L3</accession>
<feature type="transmembrane region" description="Helical" evidence="7">
    <location>
        <begin position="69"/>
        <end position="88"/>
    </location>
</feature>
<evidence type="ECO:0000256" key="2">
    <source>
        <dbReference type="ARBA" id="ARBA00022475"/>
    </source>
</evidence>